<dbReference type="SFLD" id="SFLDS00029">
    <property type="entry name" value="Radical_SAM"/>
    <property type="match status" value="1"/>
</dbReference>
<dbReference type="InterPro" id="IPR007197">
    <property type="entry name" value="rSAM"/>
</dbReference>
<sequence>NVIASHFAKSDLVCFSSMTAYSDLTKEIIQLTKKINPKTYIIWGGIHPIVHPEDAIEYPDAICVGEGETAFELFLSSFKERGDYTSTKNFWFNHNGTVIRNDFLPLHTSEEMDQFPFLLYADNELIFKHGKGFIPQNTNDYLSSYGLGNTYMTIWSIGCPYKCSFCANTKFIENDKNYRKLRHPSVDYIIAEVKDVLKKHPHFSSVSFQDDSFMAIPKVTLKEFAEKWKAEINIPFFVVGVIPSFVKKEKIEILVWGGMKRVRMGIQSGSDQVLEFYDRPNKPGLIPHATSILAEYKEYMIPPDYDLIIDNPVETREDIADTLNLLYSMKRPFNLNVFALRAIPNTELANDLMQRGVDIKDIKTSYLIAAPTLANCMVYLLTVFRPPKRIFNYLLQYAKPFTEEQTLFPMVFFFSRALWMLKRAYYHVKYFDFSFFPGKVGWLLYHSGFSK</sequence>
<evidence type="ECO:0000256" key="2">
    <source>
        <dbReference type="ARBA" id="ARBA00022691"/>
    </source>
</evidence>
<dbReference type="Pfam" id="PF02310">
    <property type="entry name" value="B12-binding"/>
    <property type="match status" value="1"/>
</dbReference>
<feature type="domain" description="Radical SAM core" evidence="7">
    <location>
        <begin position="144"/>
        <end position="380"/>
    </location>
</feature>
<dbReference type="Gene3D" id="3.80.30.20">
    <property type="entry name" value="tm_1862 like domain"/>
    <property type="match status" value="1"/>
</dbReference>
<proteinExistence type="predicted"/>
<dbReference type="EMBL" id="UINC01065309">
    <property type="protein sequence ID" value="SVB94831.1"/>
    <property type="molecule type" value="Genomic_DNA"/>
</dbReference>
<name>A0A382I800_9ZZZZ</name>
<dbReference type="GO" id="GO:0031419">
    <property type="term" value="F:cobalamin binding"/>
    <property type="evidence" value="ECO:0007669"/>
    <property type="project" value="InterPro"/>
</dbReference>
<dbReference type="InterPro" id="IPR051198">
    <property type="entry name" value="BchE-like"/>
</dbReference>
<dbReference type="SFLD" id="SFLDG01082">
    <property type="entry name" value="B12-binding_domain_containing"/>
    <property type="match status" value="1"/>
</dbReference>
<dbReference type="InterPro" id="IPR006638">
    <property type="entry name" value="Elp3/MiaA/NifB-like_rSAM"/>
</dbReference>
<keyword evidence="2" id="KW-0949">S-adenosyl-L-methionine</keyword>
<comment type="cofactor">
    <cofactor evidence="1">
        <name>[4Fe-4S] cluster</name>
        <dbReference type="ChEBI" id="CHEBI:49883"/>
    </cofactor>
</comment>
<dbReference type="InterPro" id="IPR006158">
    <property type="entry name" value="Cobalamin-bd"/>
</dbReference>
<keyword evidence="3" id="KW-0479">Metal-binding</keyword>
<dbReference type="AlphaFoldDB" id="A0A382I800"/>
<accession>A0A382I800</accession>
<organism evidence="8">
    <name type="scientific">marine metagenome</name>
    <dbReference type="NCBI Taxonomy" id="408172"/>
    <lineage>
        <taxon>unclassified sequences</taxon>
        <taxon>metagenomes</taxon>
        <taxon>ecological metagenomes</taxon>
    </lineage>
</organism>
<keyword evidence="4" id="KW-0408">Iron</keyword>
<dbReference type="CDD" id="cd02068">
    <property type="entry name" value="radical_SAM_B12_BD"/>
    <property type="match status" value="1"/>
</dbReference>
<dbReference type="PANTHER" id="PTHR43409">
    <property type="entry name" value="ANAEROBIC MAGNESIUM-PROTOPORPHYRIN IX MONOMETHYL ESTER CYCLASE-RELATED"/>
    <property type="match status" value="1"/>
</dbReference>
<dbReference type="GO" id="GO:0046872">
    <property type="term" value="F:metal ion binding"/>
    <property type="evidence" value="ECO:0007669"/>
    <property type="project" value="UniProtKB-KW"/>
</dbReference>
<dbReference type="Pfam" id="PF04055">
    <property type="entry name" value="Radical_SAM"/>
    <property type="match status" value="1"/>
</dbReference>
<evidence type="ECO:0000256" key="5">
    <source>
        <dbReference type="ARBA" id="ARBA00023014"/>
    </source>
</evidence>
<feature type="non-terminal residue" evidence="8">
    <location>
        <position position="451"/>
    </location>
</feature>
<reference evidence="8" key="1">
    <citation type="submission" date="2018-05" db="EMBL/GenBank/DDBJ databases">
        <authorList>
            <person name="Lanie J.A."/>
            <person name="Ng W.-L."/>
            <person name="Kazmierczak K.M."/>
            <person name="Andrzejewski T.M."/>
            <person name="Davidsen T.M."/>
            <person name="Wayne K.J."/>
            <person name="Tettelin H."/>
            <person name="Glass J.I."/>
            <person name="Rusch D."/>
            <person name="Podicherti R."/>
            <person name="Tsui H.-C.T."/>
            <person name="Winkler M.E."/>
        </authorList>
    </citation>
    <scope>NUCLEOTIDE SEQUENCE</scope>
</reference>
<keyword evidence="5" id="KW-0411">Iron-sulfur</keyword>
<evidence type="ECO:0000256" key="1">
    <source>
        <dbReference type="ARBA" id="ARBA00001966"/>
    </source>
</evidence>
<dbReference type="PROSITE" id="PS51918">
    <property type="entry name" value="RADICAL_SAM"/>
    <property type="match status" value="1"/>
</dbReference>
<feature type="domain" description="B12-binding" evidence="6">
    <location>
        <begin position="1"/>
        <end position="85"/>
    </location>
</feature>
<dbReference type="GO" id="GO:0003824">
    <property type="term" value="F:catalytic activity"/>
    <property type="evidence" value="ECO:0007669"/>
    <property type="project" value="InterPro"/>
</dbReference>
<evidence type="ECO:0000256" key="3">
    <source>
        <dbReference type="ARBA" id="ARBA00022723"/>
    </source>
</evidence>
<dbReference type="GO" id="GO:0051536">
    <property type="term" value="F:iron-sulfur cluster binding"/>
    <property type="evidence" value="ECO:0007669"/>
    <property type="project" value="UniProtKB-KW"/>
</dbReference>
<feature type="non-terminal residue" evidence="8">
    <location>
        <position position="1"/>
    </location>
</feature>
<dbReference type="InterPro" id="IPR058240">
    <property type="entry name" value="rSAM_sf"/>
</dbReference>
<dbReference type="SUPFAM" id="SSF102114">
    <property type="entry name" value="Radical SAM enzymes"/>
    <property type="match status" value="1"/>
</dbReference>
<evidence type="ECO:0000256" key="4">
    <source>
        <dbReference type="ARBA" id="ARBA00023004"/>
    </source>
</evidence>
<dbReference type="InterPro" id="IPR023404">
    <property type="entry name" value="rSAM_horseshoe"/>
</dbReference>
<protein>
    <submittedName>
        <fullName evidence="8">Uncharacterized protein</fullName>
    </submittedName>
</protein>
<dbReference type="SMART" id="SM00729">
    <property type="entry name" value="Elp3"/>
    <property type="match status" value="1"/>
</dbReference>
<evidence type="ECO:0000313" key="8">
    <source>
        <dbReference type="EMBL" id="SVB94831.1"/>
    </source>
</evidence>
<evidence type="ECO:0000259" key="6">
    <source>
        <dbReference type="PROSITE" id="PS51332"/>
    </source>
</evidence>
<dbReference type="PROSITE" id="PS51332">
    <property type="entry name" value="B12_BINDING"/>
    <property type="match status" value="1"/>
</dbReference>
<dbReference type="Gene3D" id="3.40.50.280">
    <property type="entry name" value="Cobalamin-binding domain"/>
    <property type="match status" value="1"/>
</dbReference>
<gene>
    <name evidence="8" type="ORF">METZ01_LOCUS247685</name>
</gene>
<evidence type="ECO:0000259" key="7">
    <source>
        <dbReference type="PROSITE" id="PS51918"/>
    </source>
</evidence>
<dbReference type="CDD" id="cd01335">
    <property type="entry name" value="Radical_SAM"/>
    <property type="match status" value="1"/>
</dbReference>